<dbReference type="Proteomes" id="UP001177021">
    <property type="component" value="Unassembled WGS sequence"/>
</dbReference>
<evidence type="ECO:0000313" key="2">
    <source>
        <dbReference type="Proteomes" id="UP001177021"/>
    </source>
</evidence>
<accession>A0ACB0LPS4</accession>
<name>A0ACB0LPS4_TRIPR</name>
<sequence>MSDNLKFVYILTLFISLFLVVVFGQRECNTDEECHKKFPLASAPMTCYEECHKKFPLASAPMTCYEGYCYFKNSSMNFNVKRN</sequence>
<comment type="caution">
    <text evidence="1">The sequence shown here is derived from an EMBL/GenBank/DDBJ whole genome shotgun (WGS) entry which is preliminary data.</text>
</comment>
<proteinExistence type="predicted"/>
<reference evidence="1" key="1">
    <citation type="submission" date="2023-10" db="EMBL/GenBank/DDBJ databases">
        <authorList>
            <person name="Rodriguez Cubillos JULIANA M."/>
            <person name="De Vega J."/>
        </authorList>
    </citation>
    <scope>NUCLEOTIDE SEQUENCE</scope>
</reference>
<protein>
    <submittedName>
        <fullName evidence="1">Uncharacterized protein</fullName>
    </submittedName>
</protein>
<gene>
    <name evidence="1" type="ORF">MILVUS5_LOCUS34393</name>
</gene>
<evidence type="ECO:0000313" key="1">
    <source>
        <dbReference type="EMBL" id="CAJ2670353.1"/>
    </source>
</evidence>
<dbReference type="EMBL" id="CASHSV030000615">
    <property type="protein sequence ID" value="CAJ2670353.1"/>
    <property type="molecule type" value="Genomic_DNA"/>
</dbReference>
<organism evidence="1 2">
    <name type="scientific">Trifolium pratense</name>
    <name type="common">Red clover</name>
    <dbReference type="NCBI Taxonomy" id="57577"/>
    <lineage>
        <taxon>Eukaryota</taxon>
        <taxon>Viridiplantae</taxon>
        <taxon>Streptophyta</taxon>
        <taxon>Embryophyta</taxon>
        <taxon>Tracheophyta</taxon>
        <taxon>Spermatophyta</taxon>
        <taxon>Magnoliopsida</taxon>
        <taxon>eudicotyledons</taxon>
        <taxon>Gunneridae</taxon>
        <taxon>Pentapetalae</taxon>
        <taxon>rosids</taxon>
        <taxon>fabids</taxon>
        <taxon>Fabales</taxon>
        <taxon>Fabaceae</taxon>
        <taxon>Papilionoideae</taxon>
        <taxon>50 kb inversion clade</taxon>
        <taxon>NPAAA clade</taxon>
        <taxon>Hologalegina</taxon>
        <taxon>IRL clade</taxon>
        <taxon>Trifolieae</taxon>
        <taxon>Trifolium</taxon>
    </lineage>
</organism>
<keyword evidence="2" id="KW-1185">Reference proteome</keyword>